<evidence type="ECO:0000256" key="1">
    <source>
        <dbReference type="ARBA" id="ARBA00023015"/>
    </source>
</evidence>
<dbReference type="RefSeq" id="WP_015496832.1">
    <property type="nucleotide sequence ID" value="NC_020908.1"/>
</dbReference>
<dbReference type="eggNOG" id="COG4977">
    <property type="taxonomic scope" value="Bacteria"/>
</dbReference>
<dbReference type="Proteomes" id="UP000004688">
    <property type="component" value="Chromosome"/>
</dbReference>
<dbReference type="GO" id="GO:0003700">
    <property type="term" value="F:DNA-binding transcription factor activity"/>
    <property type="evidence" value="ECO:0007669"/>
    <property type="project" value="InterPro"/>
</dbReference>
<evidence type="ECO:0000259" key="4">
    <source>
        <dbReference type="PROSITE" id="PS01124"/>
    </source>
</evidence>
<accession>M9RVI4</accession>
<dbReference type="InterPro" id="IPR050204">
    <property type="entry name" value="AraC_XylS_family_regulators"/>
</dbReference>
<evidence type="ECO:0000313" key="6">
    <source>
        <dbReference type="Proteomes" id="UP000004688"/>
    </source>
</evidence>
<evidence type="ECO:0000256" key="2">
    <source>
        <dbReference type="ARBA" id="ARBA00023125"/>
    </source>
</evidence>
<protein>
    <submittedName>
        <fullName evidence="5">Putative AraC family transcriptional regulator</fullName>
    </submittedName>
</protein>
<keyword evidence="6" id="KW-1185">Reference proteome</keyword>
<dbReference type="InterPro" id="IPR009057">
    <property type="entry name" value="Homeodomain-like_sf"/>
</dbReference>
<feature type="domain" description="HTH araC/xylS-type" evidence="4">
    <location>
        <begin position="161"/>
        <end position="260"/>
    </location>
</feature>
<dbReference type="Gene3D" id="1.10.10.60">
    <property type="entry name" value="Homeodomain-like"/>
    <property type="match status" value="1"/>
</dbReference>
<organism evidence="5 6">
    <name type="scientific">Octadecabacter arcticus 238</name>
    <dbReference type="NCBI Taxonomy" id="391616"/>
    <lineage>
        <taxon>Bacteria</taxon>
        <taxon>Pseudomonadati</taxon>
        <taxon>Pseudomonadota</taxon>
        <taxon>Alphaproteobacteria</taxon>
        <taxon>Rhodobacterales</taxon>
        <taxon>Roseobacteraceae</taxon>
        <taxon>Octadecabacter</taxon>
    </lineage>
</organism>
<dbReference type="SUPFAM" id="SSF46689">
    <property type="entry name" value="Homeodomain-like"/>
    <property type="match status" value="2"/>
</dbReference>
<dbReference type="HOGENOM" id="CLU_000445_88_3_5"/>
<evidence type="ECO:0000313" key="5">
    <source>
        <dbReference type="EMBL" id="AGI73845.1"/>
    </source>
</evidence>
<keyword evidence="3" id="KW-0804">Transcription</keyword>
<keyword evidence="2" id="KW-0238">DNA-binding</keyword>
<dbReference type="InterPro" id="IPR018060">
    <property type="entry name" value="HTH_AraC"/>
</dbReference>
<name>M9RVI4_9RHOB</name>
<gene>
    <name evidence="5" type="ORF">OA238_c39040</name>
</gene>
<dbReference type="AlphaFoldDB" id="M9RVI4"/>
<dbReference type="STRING" id="391616.OA238_c39040"/>
<dbReference type="PANTHER" id="PTHR46796">
    <property type="entry name" value="HTH-TYPE TRANSCRIPTIONAL ACTIVATOR RHAS-RELATED"/>
    <property type="match status" value="1"/>
</dbReference>
<dbReference type="PROSITE" id="PS01124">
    <property type="entry name" value="HTH_ARAC_FAMILY_2"/>
    <property type="match status" value="1"/>
</dbReference>
<dbReference type="KEGG" id="oar:OA238_c39040"/>
<dbReference type="GO" id="GO:0043565">
    <property type="term" value="F:sequence-specific DNA binding"/>
    <property type="evidence" value="ECO:0007669"/>
    <property type="project" value="InterPro"/>
</dbReference>
<reference evidence="5 6" key="1">
    <citation type="journal article" date="2013" name="PLoS ONE">
        <title>Poles Apart: Arctic and Antarctic Octadecabacter strains Share High Genome Plasticity and a New Type of Xanthorhodopsin.</title>
        <authorList>
            <person name="Vollmers J."/>
            <person name="Voget S."/>
            <person name="Dietrich S."/>
            <person name="Gollnow K."/>
            <person name="Smits M."/>
            <person name="Meyer K."/>
            <person name="Brinkhoff T."/>
            <person name="Simon M."/>
            <person name="Daniel R."/>
        </authorList>
    </citation>
    <scope>NUCLEOTIDE SEQUENCE [LARGE SCALE GENOMIC DNA]</scope>
    <source>
        <strain evidence="5 6">238</strain>
    </source>
</reference>
<sequence length="279" mass="30589">MEQLIANIRGFSFGGMTYPKGGVFGPIMRPYLCLLIVDSGTCTLRWGDQAIAVNAGQIGLAAAPSRLAFHYQKGVSTTAHWCEGFLPQLPDGQFRDATPSFGVLKTPDRSNQLMTLGVDTGPASVQDLNAMRDALGHALLRSFLFEAHKHGEDQSVPASIRAARRYIETHLGDETVDIQMVAAQLGITAEHLIRAFKKHIGTTPSRYLWRLRASKARHLLIHTQLSLSLVAFECGYQSLPHFSRSIKSLFGMTPAALRHDKGFTQASDTDGSVPDLVFR</sequence>
<evidence type="ECO:0000256" key="3">
    <source>
        <dbReference type="ARBA" id="ARBA00023163"/>
    </source>
</evidence>
<dbReference type="SMART" id="SM00342">
    <property type="entry name" value="HTH_ARAC"/>
    <property type="match status" value="1"/>
</dbReference>
<dbReference type="EMBL" id="CP003742">
    <property type="protein sequence ID" value="AGI73845.1"/>
    <property type="molecule type" value="Genomic_DNA"/>
</dbReference>
<dbReference type="Pfam" id="PF12833">
    <property type="entry name" value="HTH_18"/>
    <property type="match status" value="1"/>
</dbReference>
<proteinExistence type="predicted"/>
<dbReference type="PANTHER" id="PTHR46796:SF6">
    <property type="entry name" value="ARAC SUBFAMILY"/>
    <property type="match status" value="1"/>
</dbReference>
<keyword evidence="1" id="KW-0805">Transcription regulation</keyword>
<dbReference type="OrthoDB" id="9816011at2"/>